<proteinExistence type="predicted"/>
<dbReference type="Gene3D" id="3.30.530.20">
    <property type="match status" value="1"/>
</dbReference>
<dbReference type="AlphaFoldDB" id="A0AAD9H4B4"/>
<evidence type="ECO:0000313" key="1">
    <source>
        <dbReference type="EMBL" id="KAK2022190.1"/>
    </source>
</evidence>
<dbReference type="InterPro" id="IPR019587">
    <property type="entry name" value="Polyketide_cyclase/dehydratase"/>
</dbReference>
<dbReference type="EMBL" id="MU843055">
    <property type="protein sequence ID" value="KAK2022190.1"/>
    <property type="molecule type" value="Genomic_DNA"/>
</dbReference>
<dbReference type="PANTHER" id="PTHR36166:SF1">
    <property type="entry name" value="SRPBCC DOMAIN-CONTAINING PROTEIN"/>
    <property type="match status" value="1"/>
</dbReference>
<protein>
    <recommendedName>
        <fullName evidence="3">SRPBCC domain-containing protein</fullName>
    </recommendedName>
</protein>
<accession>A0AAD9H4B4</accession>
<dbReference type="CDD" id="cd07822">
    <property type="entry name" value="SRPBCC_4"/>
    <property type="match status" value="1"/>
</dbReference>
<dbReference type="InterPro" id="IPR023393">
    <property type="entry name" value="START-like_dom_sf"/>
</dbReference>
<dbReference type="Pfam" id="PF10604">
    <property type="entry name" value="Polyketide_cyc2"/>
    <property type="match status" value="1"/>
</dbReference>
<comment type="caution">
    <text evidence="1">The sequence shown here is derived from an EMBL/GenBank/DDBJ whole genome shotgun (WGS) entry which is preliminary data.</text>
</comment>
<name>A0AAD9H4B4_9PEZI</name>
<reference evidence="1" key="1">
    <citation type="submission" date="2021-06" db="EMBL/GenBank/DDBJ databases">
        <title>Comparative genomics, transcriptomics and evolutionary studies reveal genomic signatures of adaptation to plant cell wall in hemibiotrophic fungi.</title>
        <authorList>
            <consortium name="DOE Joint Genome Institute"/>
            <person name="Baroncelli R."/>
            <person name="Diaz J.F."/>
            <person name="Benocci T."/>
            <person name="Peng M."/>
            <person name="Battaglia E."/>
            <person name="Haridas S."/>
            <person name="Andreopoulos W."/>
            <person name="Labutti K."/>
            <person name="Pangilinan J."/>
            <person name="Floch G.L."/>
            <person name="Makela M.R."/>
            <person name="Henrissat B."/>
            <person name="Grigoriev I.V."/>
            <person name="Crouch J.A."/>
            <person name="De Vries R.P."/>
            <person name="Sukno S.A."/>
            <person name="Thon M.R."/>
        </authorList>
    </citation>
    <scope>NUCLEOTIDE SEQUENCE</scope>
    <source>
        <strain evidence="1">MAFF235873</strain>
    </source>
</reference>
<sequence>MGFSHSVSAEIEIKASPADVRSVFLDFQRYKEWSQGWTLTPMEPGKTPSDLKDGDQIQADMKGMTFKPVIKENTSDALHWVGSLPGIFTGRHQFYFKPSEVNPGGTRFVQAEDFSGLLAFLMAPGWSFRDKTLAGWNEFNADLKKEVERRPA</sequence>
<dbReference type="Proteomes" id="UP001232148">
    <property type="component" value="Unassembled WGS sequence"/>
</dbReference>
<dbReference type="PANTHER" id="PTHR36166">
    <property type="entry name" value="CHROMOSOME 9, WHOLE GENOME SHOTGUN SEQUENCE"/>
    <property type="match status" value="1"/>
</dbReference>
<evidence type="ECO:0000313" key="2">
    <source>
        <dbReference type="Proteomes" id="UP001232148"/>
    </source>
</evidence>
<gene>
    <name evidence="1" type="ORF">LX32DRAFT_205991</name>
</gene>
<evidence type="ECO:0008006" key="3">
    <source>
        <dbReference type="Google" id="ProtNLM"/>
    </source>
</evidence>
<keyword evidence="2" id="KW-1185">Reference proteome</keyword>
<organism evidence="1 2">
    <name type="scientific">Colletotrichum zoysiae</name>
    <dbReference type="NCBI Taxonomy" id="1216348"/>
    <lineage>
        <taxon>Eukaryota</taxon>
        <taxon>Fungi</taxon>
        <taxon>Dikarya</taxon>
        <taxon>Ascomycota</taxon>
        <taxon>Pezizomycotina</taxon>
        <taxon>Sordariomycetes</taxon>
        <taxon>Hypocreomycetidae</taxon>
        <taxon>Glomerellales</taxon>
        <taxon>Glomerellaceae</taxon>
        <taxon>Colletotrichum</taxon>
        <taxon>Colletotrichum graminicola species complex</taxon>
    </lineage>
</organism>
<dbReference type="SUPFAM" id="SSF55961">
    <property type="entry name" value="Bet v1-like"/>
    <property type="match status" value="1"/>
</dbReference>